<keyword evidence="2" id="KW-1185">Reference proteome</keyword>
<proteinExistence type="predicted"/>
<name>A0A9N9FA09_9GLOM</name>
<dbReference type="AlphaFoldDB" id="A0A9N9FA09"/>
<gene>
    <name evidence="1" type="ORF">FCALED_LOCUS4632</name>
</gene>
<evidence type="ECO:0000313" key="1">
    <source>
        <dbReference type="EMBL" id="CAG8519676.1"/>
    </source>
</evidence>
<reference evidence="1" key="1">
    <citation type="submission" date="2021-06" db="EMBL/GenBank/DDBJ databases">
        <authorList>
            <person name="Kallberg Y."/>
            <person name="Tangrot J."/>
            <person name="Rosling A."/>
        </authorList>
    </citation>
    <scope>NUCLEOTIDE SEQUENCE</scope>
    <source>
        <strain evidence="1">UK204</strain>
    </source>
</reference>
<organism evidence="1 2">
    <name type="scientific">Funneliformis caledonium</name>
    <dbReference type="NCBI Taxonomy" id="1117310"/>
    <lineage>
        <taxon>Eukaryota</taxon>
        <taxon>Fungi</taxon>
        <taxon>Fungi incertae sedis</taxon>
        <taxon>Mucoromycota</taxon>
        <taxon>Glomeromycotina</taxon>
        <taxon>Glomeromycetes</taxon>
        <taxon>Glomerales</taxon>
        <taxon>Glomeraceae</taxon>
        <taxon>Funneliformis</taxon>
    </lineage>
</organism>
<evidence type="ECO:0000313" key="2">
    <source>
        <dbReference type="Proteomes" id="UP000789570"/>
    </source>
</evidence>
<accession>A0A9N9FA09</accession>
<protein>
    <submittedName>
        <fullName evidence="1">12361_t:CDS:1</fullName>
    </submittedName>
</protein>
<sequence>MLRWINEEGGSIDPFAHKTSSDGIELLHESAILFLLEIKNEIATGVVICSALGSK</sequence>
<dbReference type="Proteomes" id="UP000789570">
    <property type="component" value="Unassembled WGS sequence"/>
</dbReference>
<comment type="caution">
    <text evidence="1">The sequence shown here is derived from an EMBL/GenBank/DDBJ whole genome shotgun (WGS) entry which is preliminary data.</text>
</comment>
<dbReference type="EMBL" id="CAJVPQ010000924">
    <property type="protein sequence ID" value="CAG8519676.1"/>
    <property type="molecule type" value="Genomic_DNA"/>
</dbReference>